<evidence type="ECO:0000313" key="3">
    <source>
        <dbReference type="EMBL" id="CAL4776502.1"/>
    </source>
</evidence>
<feature type="region of interest" description="Disordered" evidence="1">
    <location>
        <begin position="601"/>
        <end position="623"/>
    </location>
</feature>
<dbReference type="AlphaFoldDB" id="A0A9P1CCQ1"/>
<evidence type="ECO:0000313" key="2">
    <source>
        <dbReference type="EMBL" id="CAI3989190.1"/>
    </source>
</evidence>
<keyword evidence="4" id="KW-1185">Reference proteome</keyword>
<reference evidence="2" key="1">
    <citation type="submission" date="2022-10" db="EMBL/GenBank/DDBJ databases">
        <authorList>
            <person name="Chen Y."/>
            <person name="Dougan E. K."/>
            <person name="Chan C."/>
            <person name="Rhodes N."/>
            <person name="Thang M."/>
        </authorList>
    </citation>
    <scope>NUCLEOTIDE SEQUENCE</scope>
</reference>
<gene>
    <name evidence="2" type="ORF">C1SCF055_LOCUS16282</name>
</gene>
<name>A0A9P1CCQ1_9DINO</name>
<organism evidence="2">
    <name type="scientific">Cladocopium goreaui</name>
    <dbReference type="NCBI Taxonomy" id="2562237"/>
    <lineage>
        <taxon>Eukaryota</taxon>
        <taxon>Sar</taxon>
        <taxon>Alveolata</taxon>
        <taxon>Dinophyceae</taxon>
        <taxon>Suessiales</taxon>
        <taxon>Symbiodiniaceae</taxon>
        <taxon>Cladocopium</taxon>
    </lineage>
</organism>
<dbReference type="Proteomes" id="UP001152797">
    <property type="component" value="Unassembled WGS sequence"/>
</dbReference>
<dbReference type="EMBL" id="CAMXCT020001342">
    <property type="protein sequence ID" value="CAL1142565.1"/>
    <property type="molecule type" value="Genomic_DNA"/>
</dbReference>
<sequence>MLLVHPSNRGGGMLSWYDCHEKGSRILACGPDLSKIQESVAIELATDASKRQSQLQANKDLVNASAGQLANVSGQERYLSLGSSHLSQFCKAVFHNANTEHQELMAMCNGTMSIEALTQGQPATVFQKMCTTGWKWSILQACVEDCFPDLPCMVQQALNASHGVAMGSNEVEVMTHVAASRCFSTSLAIGEEFMVATAYLDFKDATTTFPWIRAGALAVNLSSPICKDGMGKLLVKSDLEKLKQQTQRPQLLIAEKALQVNYELLQKETSDPTKIAMDRFGMELNSFYKKKGEDEVWTLVKVDKNHAHFEHSPLFQAPGSGPQGLKVLHADLKDWKKAIGKPPRLLTAQELQSLLPENNIALDLEATKAQAQTALVAHYKQEATGDGIAFAAGVHGAFANQTFAKGKLKPFPVGTLSFVKGEAVKASMCIMQGPTSQFQIMAPKVDLEKCKGIAVPYFHVGHTLEPTEVNMEKASFKLQGYTIPYWRNTQKVDQGKNSSLSQSELLKQLKEKRDATVEAILKGQGEDPPSEEAMGMKSKAANKNTKKMQDDMIVDIDISGSTVSVLVPKLRYKLCDFQVELVAEQLTTVFQFLEEDWASLKAPEKAPRKRKAAGAQPPLRADT</sequence>
<evidence type="ECO:0000313" key="4">
    <source>
        <dbReference type="Proteomes" id="UP001152797"/>
    </source>
</evidence>
<dbReference type="EMBL" id="CAMXCT030001342">
    <property type="protein sequence ID" value="CAL4776502.1"/>
    <property type="molecule type" value="Genomic_DNA"/>
</dbReference>
<protein>
    <submittedName>
        <fullName evidence="2">Uncharacterized protein</fullName>
    </submittedName>
</protein>
<dbReference type="OrthoDB" id="430914at2759"/>
<reference evidence="3 4" key="2">
    <citation type="submission" date="2024-05" db="EMBL/GenBank/DDBJ databases">
        <authorList>
            <person name="Chen Y."/>
            <person name="Shah S."/>
            <person name="Dougan E. K."/>
            <person name="Thang M."/>
            <person name="Chan C."/>
        </authorList>
    </citation>
    <scope>NUCLEOTIDE SEQUENCE [LARGE SCALE GENOMIC DNA]</scope>
</reference>
<accession>A0A9P1CCQ1</accession>
<evidence type="ECO:0000256" key="1">
    <source>
        <dbReference type="SAM" id="MobiDB-lite"/>
    </source>
</evidence>
<feature type="region of interest" description="Disordered" evidence="1">
    <location>
        <begin position="522"/>
        <end position="546"/>
    </location>
</feature>
<comment type="caution">
    <text evidence="2">The sequence shown here is derived from an EMBL/GenBank/DDBJ whole genome shotgun (WGS) entry which is preliminary data.</text>
</comment>
<dbReference type="EMBL" id="CAMXCT010001342">
    <property type="protein sequence ID" value="CAI3989190.1"/>
    <property type="molecule type" value="Genomic_DNA"/>
</dbReference>
<proteinExistence type="predicted"/>
<feature type="compositionally biased region" description="Low complexity" evidence="1">
    <location>
        <begin position="613"/>
        <end position="623"/>
    </location>
</feature>